<dbReference type="PANTHER" id="PTHR12302">
    <property type="entry name" value="EBNA2 BINDING PROTEIN P100"/>
    <property type="match status" value="1"/>
</dbReference>
<dbReference type="AlphaFoldDB" id="Q1MSD1"/>
<dbReference type="PANTHER" id="PTHR12302:SF3">
    <property type="entry name" value="SERINE_THREONINE-PROTEIN KINASE 31"/>
    <property type="match status" value="1"/>
</dbReference>
<keyword evidence="2" id="KW-0255">Endonuclease</keyword>
<dbReference type="eggNOG" id="COG1525">
    <property type="taxonomic scope" value="Bacteria"/>
</dbReference>
<dbReference type="RefSeq" id="WP_011526121.1">
    <property type="nucleotide sequence ID" value="NC_008011.1"/>
</dbReference>
<evidence type="ECO:0000256" key="2">
    <source>
        <dbReference type="ARBA" id="ARBA00022759"/>
    </source>
</evidence>
<protein>
    <submittedName>
        <fullName evidence="5">Exported nuclease</fullName>
    </submittedName>
</protein>
<evidence type="ECO:0000313" key="5">
    <source>
        <dbReference type="EMBL" id="CAJ54094.1"/>
    </source>
</evidence>
<dbReference type="GO" id="GO:0016787">
    <property type="term" value="F:hydrolase activity"/>
    <property type="evidence" value="ECO:0007669"/>
    <property type="project" value="UniProtKB-KW"/>
</dbReference>
<reference evidence="5 6" key="1">
    <citation type="submission" date="2005-11" db="EMBL/GenBank/DDBJ databases">
        <title>The complete genome sequence of Lawsonia intracellularis: the causative agent of proliferative enteropathy.</title>
        <authorList>
            <person name="Kaur K."/>
            <person name="Zhang Q."/>
            <person name="Beckler D."/>
            <person name="Munir S."/>
            <person name="Li L."/>
            <person name="Kinsley K."/>
            <person name="Herron L."/>
            <person name="Peterson A."/>
            <person name="May B."/>
            <person name="Singh S."/>
            <person name="Gebhart C."/>
            <person name="Kapur V."/>
        </authorList>
    </citation>
    <scope>NUCLEOTIDE SEQUENCE [LARGE SCALE GENOMIC DNA]</scope>
    <source>
        <strain evidence="5 6">PHE/MN1-00</strain>
    </source>
</reference>
<evidence type="ECO:0000313" key="6">
    <source>
        <dbReference type="Proteomes" id="UP000002430"/>
    </source>
</evidence>
<dbReference type="SUPFAM" id="SSF50199">
    <property type="entry name" value="Staphylococcal nuclease"/>
    <property type="match status" value="1"/>
</dbReference>
<dbReference type="InterPro" id="IPR035437">
    <property type="entry name" value="SNase_OB-fold_sf"/>
</dbReference>
<dbReference type="Proteomes" id="UP000002430">
    <property type="component" value="Chromosome"/>
</dbReference>
<evidence type="ECO:0000256" key="3">
    <source>
        <dbReference type="ARBA" id="ARBA00022801"/>
    </source>
</evidence>
<sequence length="169" mass="20019">MLIIFRLTFRLFVLTIFSILIPFFLFLCIARAESFIKVIDGDSLSLYKTGNKKILRLYGIDSPELSQPFGLLAKRATEFLVEHGNIVVKNMGYDIYGRTLAIIYLEDGLTLQEHLLRKGLAWVYPKYCSDVMCNYWYELEEFSRKNKFGLWSKKRAIPPWKWRKLKLRY</sequence>
<dbReference type="InterPro" id="IPR016071">
    <property type="entry name" value="Staphylococal_nuclease_OB-fold"/>
</dbReference>
<dbReference type="HOGENOM" id="CLU_046484_7_1_7"/>
<dbReference type="Gene3D" id="2.40.50.90">
    <property type="match status" value="1"/>
</dbReference>
<gene>
    <name evidence="5" type="ordered locus">LI0038</name>
</gene>
<dbReference type="Pfam" id="PF00565">
    <property type="entry name" value="SNase"/>
    <property type="match status" value="1"/>
</dbReference>
<keyword evidence="6" id="KW-1185">Reference proteome</keyword>
<accession>Q1MSD1</accession>
<name>Q1MSD1_LAWIP</name>
<dbReference type="PROSITE" id="PS50830">
    <property type="entry name" value="TNASE_3"/>
    <property type="match status" value="1"/>
</dbReference>
<keyword evidence="3" id="KW-0378">Hydrolase</keyword>
<proteinExistence type="predicted"/>
<dbReference type="OrthoDB" id="9805504at2"/>
<dbReference type="KEGG" id="lip:LI0038"/>
<dbReference type="STRING" id="363253.LI0038"/>
<dbReference type="SMART" id="SM00318">
    <property type="entry name" value="SNc"/>
    <property type="match status" value="1"/>
</dbReference>
<dbReference type="GO" id="GO:0004519">
    <property type="term" value="F:endonuclease activity"/>
    <property type="evidence" value="ECO:0007669"/>
    <property type="project" value="UniProtKB-KW"/>
</dbReference>
<evidence type="ECO:0000256" key="1">
    <source>
        <dbReference type="ARBA" id="ARBA00022722"/>
    </source>
</evidence>
<evidence type="ECO:0000259" key="4">
    <source>
        <dbReference type="PROSITE" id="PS50830"/>
    </source>
</evidence>
<organism evidence="5 6">
    <name type="scientific">Lawsonia intracellularis (strain PHE/MN1-00)</name>
    <dbReference type="NCBI Taxonomy" id="363253"/>
    <lineage>
        <taxon>Bacteria</taxon>
        <taxon>Pseudomonadati</taxon>
        <taxon>Thermodesulfobacteriota</taxon>
        <taxon>Desulfovibrionia</taxon>
        <taxon>Desulfovibrionales</taxon>
        <taxon>Desulfovibrionaceae</taxon>
        <taxon>Lawsonia</taxon>
    </lineage>
</organism>
<feature type="domain" description="TNase-like" evidence="4">
    <location>
        <begin position="37"/>
        <end position="153"/>
    </location>
</feature>
<dbReference type="EMBL" id="AM180252">
    <property type="protein sequence ID" value="CAJ54094.1"/>
    <property type="molecule type" value="Genomic_DNA"/>
</dbReference>
<keyword evidence="1" id="KW-0540">Nuclease</keyword>